<dbReference type="AlphaFoldDB" id="A0A0S8GH77"/>
<evidence type="ECO:0000256" key="1">
    <source>
        <dbReference type="ARBA" id="ARBA00023002"/>
    </source>
</evidence>
<dbReference type="GO" id="GO:0047553">
    <property type="term" value="F:2-oxoglutarate synthase activity"/>
    <property type="evidence" value="ECO:0007669"/>
    <property type="project" value="UniProtKB-EC"/>
</dbReference>
<dbReference type="InterPro" id="IPR019752">
    <property type="entry name" value="Pyrv/ketoisovalerate_OxRed_cat"/>
</dbReference>
<dbReference type="Pfam" id="PF01558">
    <property type="entry name" value="POR"/>
    <property type="match status" value="1"/>
</dbReference>
<keyword evidence="1 3" id="KW-0560">Oxidoreductase</keyword>
<feature type="domain" description="Pyruvate/ketoisovalerate oxidoreductase catalytic" evidence="2">
    <location>
        <begin position="13"/>
        <end position="175"/>
    </location>
</feature>
<dbReference type="PANTHER" id="PTHR42730:SF1">
    <property type="entry name" value="2-OXOGLUTARATE SYNTHASE SUBUNIT KORC"/>
    <property type="match status" value="1"/>
</dbReference>
<accession>A0A0S8GH77</accession>
<sequence length="182" mass="19540">MSMRYEIRLSGSGGQGLILAGKILAEAAAIYDGKNATQSQSYGPEARGGSSRSEVIISDEEIDYPKASHIDLLLCFTQEACDKYHADLKDNGILLVDSKYVANIPQGSFKVCSMAITDIAEKEVGKLLVANIVALGIITQLTGVVTKEAVESAILSRVPKGTEELNLKAFNTGFQKAQQRTE</sequence>
<dbReference type="PANTHER" id="PTHR42730">
    <property type="entry name" value="2-OXOGLUTARATE SYNTHASE SUBUNIT KORC"/>
    <property type="match status" value="1"/>
</dbReference>
<dbReference type="PATRIC" id="fig|1703780.3.peg.2255"/>
<reference evidence="3 4" key="1">
    <citation type="journal article" date="2015" name="Microbiome">
        <title>Genomic resolution of linkages in carbon, nitrogen, and sulfur cycling among widespread estuary sediment bacteria.</title>
        <authorList>
            <person name="Baker B.J."/>
            <person name="Lazar C.S."/>
            <person name="Teske A.P."/>
            <person name="Dick G.J."/>
        </authorList>
    </citation>
    <scope>NUCLEOTIDE SEQUENCE [LARGE SCALE GENOMIC DNA]</scope>
    <source>
        <strain evidence="3">SM23_60</strain>
    </source>
</reference>
<dbReference type="Gene3D" id="3.40.920.10">
    <property type="entry name" value="Pyruvate-ferredoxin oxidoreductase, PFOR, domain III"/>
    <property type="match status" value="1"/>
</dbReference>
<dbReference type="EMBL" id="LJUO01000034">
    <property type="protein sequence ID" value="KPK72355.1"/>
    <property type="molecule type" value="Genomic_DNA"/>
</dbReference>
<dbReference type="InterPro" id="IPR002869">
    <property type="entry name" value="Pyrv_flavodox_OxRed_cen"/>
</dbReference>
<dbReference type="EC" id="1.2.7.3" evidence="3"/>
<proteinExistence type="predicted"/>
<dbReference type="InterPro" id="IPR052554">
    <property type="entry name" value="2-oxoglutarate_synth_KorC"/>
</dbReference>
<evidence type="ECO:0000259" key="2">
    <source>
        <dbReference type="Pfam" id="PF01558"/>
    </source>
</evidence>
<name>A0A0S8GH77_UNCW3</name>
<protein>
    <submittedName>
        <fullName evidence="3">2-oxoglutarate ferredoxin oxidoreductase subunit gamma</fullName>
        <ecNumber evidence="3">1.2.7.3</ecNumber>
    </submittedName>
</protein>
<evidence type="ECO:0000313" key="3">
    <source>
        <dbReference type="EMBL" id="KPK72355.1"/>
    </source>
</evidence>
<dbReference type="SUPFAM" id="SSF53323">
    <property type="entry name" value="Pyruvate-ferredoxin oxidoreductase, PFOR, domain III"/>
    <property type="match status" value="1"/>
</dbReference>
<dbReference type="Proteomes" id="UP000051096">
    <property type="component" value="Unassembled WGS sequence"/>
</dbReference>
<comment type="caution">
    <text evidence="3">The sequence shown here is derived from an EMBL/GenBank/DDBJ whole genome shotgun (WGS) entry which is preliminary data.</text>
</comment>
<gene>
    <name evidence="3" type="ORF">AMJ87_05035</name>
</gene>
<evidence type="ECO:0000313" key="4">
    <source>
        <dbReference type="Proteomes" id="UP000051096"/>
    </source>
</evidence>
<organism evidence="3 4">
    <name type="scientific">candidate division WOR_3 bacterium SM23_60</name>
    <dbReference type="NCBI Taxonomy" id="1703780"/>
    <lineage>
        <taxon>Bacteria</taxon>
        <taxon>Bacteria division WOR-3</taxon>
    </lineage>
</organism>